<feature type="compositionally biased region" description="Polar residues" evidence="1">
    <location>
        <begin position="58"/>
        <end position="81"/>
    </location>
</feature>
<dbReference type="Proteomes" id="UP000070121">
    <property type="component" value="Unassembled WGS sequence"/>
</dbReference>
<gene>
    <name evidence="2" type="ORF">CSAL01_12697</name>
</gene>
<sequence length="524" mass="59284">MQPITPPQTPQKADNKPTDDVHRELRKLNGSLDQMKRHVNRLEAMIALAGPRLHHTVDASTATTRSSFSPSHDSTGDSTRVANPPPTFWSKQSFSAENFKDMKVLFRDVMIYGPGHTIRGVREQPVSDLAMRADDPPTVLCFGGPNHLGEMTMKPKYLPVMEEDSKHDRSQEWDLWEKVNEHLLNQWPDSVVSSHLHQTGHFDHDLKFLGDTCFAYHEIAHARGRPELVFWKRRGESGPAQFPESSFQQGQITGRAWQVCPRQQVVNAPMCALIFTQLACGNDEHTWDMAKCVIALLRSEGHLQFHVRYPRLSSAPIAQESRIAGYYVCRKSFPVTEIRKCNKIHLVEERVAIGVTTTLHSASPCYTAVTLADSPKLITESEDEHELWKSRNLSSCGKLIGVAAFQSMIHGVIRQWAVAWTSILDDLLLEVVRLPDTNQGEEMSPQSWSRWVDDTSKDLRSLQIDAAVRLHWMKQEATTAAALCDADLHPSRHRVDVKVPESISNVDENRLSRTPLLHWTCRAL</sequence>
<organism evidence="2 3">
    <name type="scientific">Colletotrichum salicis</name>
    <dbReference type="NCBI Taxonomy" id="1209931"/>
    <lineage>
        <taxon>Eukaryota</taxon>
        <taxon>Fungi</taxon>
        <taxon>Dikarya</taxon>
        <taxon>Ascomycota</taxon>
        <taxon>Pezizomycotina</taxon>
        <taxon>Sordariomycetes</taxon>
        <taxon>Hypocreomycetidae</taxon>
        <taxon>Glomerellales</taxon>
        <taxon>Glomerellaceae</taxon>
        <taxon>Colletotrichum</taxon>
        <taxon>Colletotrichum acutatum species complex</taxon>
    </lineage>
</organism>
<proteinExistence type="predicted"/>
<dbReference type="AlphaFoldDB" id="A0A135TNB1"/>
<protein>
    <submittedName>
        <fullName evidence="2">Uncharacterized protein</fullName>
    </submittedName>
</protein>
<keyword evidence="3" id="KW-1185">Reference proteome</keyword>
<evidence type="ECO:0000256" key="1">
    <source>
        <dbReference type="SAM" id="MobiDB-lite"/>
    </source>
</evidence>
<evidence type="ECO:0000313" key="2">
    <source>
        <dbReference type="EMBL" id="KXH49567.1"/>
    </source>
</evidence>
<name>A0A135TNB1_9PEZI</name>
<reference evidence="2 3" key="1">
    <citation type="submission" date="2014-02" db="EMBL/GenBank/DDBJ databases">
        <title>The genome sequence of Colletotrichum salicis CBS 607.94.</title>
        <authorList>
            <person name="Baroncelli R."/>
            <person name="Thon M.R."/>
        </authorList>
    </citation>
    <scope>NUCLEOTIDE SEQUENCE [LARGE SCALE GENOMIC DNA]</scope>
    <source>
        <strain evidence="2 3">CBS 607.94</strain>
    </source>
</reference>
<feature type="region of interest" description="Disordered" evidence="1">
    <location>
        <begin position="58"/>
        <end position="86"/>
    </location>
</feature>
<dbReference type="EMBL" id="JFFI01001927">
    <property type="protein sequence ID" value="KXH49567.1"/>
    <property type="molecule type" value="Genomic_DNA"/>
</dbReference>
<evidence type="ECO:0000313" key="3">
    <source>
        <dbReference type="Proteomes" id="UP000070121"/>
    </source>
</evidence>
<accession>A0A135TNB1</accession>
<comment type="caution">
    <text evidence="2">The sequence shown here is derived from an EMBL/GenBank/DDBJ whole genome shotgun (WGS) entry which is preliminary data.</text>
</comment>